<keyword evidence="1" id="KW-0812">Transmembrane</keyword>
<keyword evidence="1" id="KW-0472">Membrane</keyword>
<organism evidence="2 3">
    <name type="scientific">Tannerella sp. oral taxon BU063 isolate Cell 5</name>
    <dbReference type="NCBI Taxonomy" id="1410950"/>
    <lineage>
        <taxon>Bacteria</taxon>
        <taxon>Pseudomonadati</taxon>
        <taxon>Bacteroidota</taxon>
        <taxon>Bacteroidia</taxon>
        <taxon>Bacteroidales</taxon>
        <taxon>Tannerellaceae</taxon>
        <taxon>Tannerella</taxon>
    </lineage>
</organism>
<reference evidence="2 3" key="1">
    <citation type="submission" date="2013-11" db="EMBL/GenBank/DDBJ databases">
        <title>Single cell genomics of uncultured Tannerella BU063 (oral taxon 286).</title>
        <authorList>
            <person name="Beall C.J."/>
            <person name="Campbell A.G."/>
            <person name="Griffen A.L."/>
            <person name="Podar M."/>
            <person name="Leys E.J."/>
        </authorList>
    </citation>
    <scope>NUCLEOTIDE SEQUENCE [LARGE SCALE GENOMIC DNA]</scope>
    <source>
        <strain evidence="2">Cell 5</strain>
    </source>
</reference>
<gene>
    <name evidence="2" type="ORF">T229_06990</name>
</gene>
<keyword evidence="1" id="KW-1133">Transmembrane helix</keyword>
<accession>W2CEB1</accession>
<dbReference type="EMBL" id="AYYC01000611">
    <property type="protein sequence ID" value="ETK04802.1"/>
    <property type="molecule type" value="Genomic_DNA"/>
</dbReference>
<comment type="caution">
    <text evidence="2">The sequence shown here is derived from an EMBL/GenBank/DDBJ whole genome shotgun (WGS) entry which is preliminary data.</text>
</comment>
<sequence length="55" mass="6039">MRLSVAVVISSLGWWLWVGVDAGLISSFLPLMEEKKQKKIKASGTPAKLAGYITY</sequence>
<evidence type="ECO:0000256" key="1">
    <source>
        <dbReference type="SAM" id="Phobius"/>
    </source>
</evidence>
<dbReference type="Proteomes" id="UP000018872">
    <property type="component" value="Unassembled WGS sequence"/>
</dbReference>
<feature type="transmembrane region" description="Helical" evidence="1">
    <location>
        <begin position="12"/>
        <end position="31"/>
    </location>
</feature>
<protein>
    <submittedName>
        <fullName evidence="2">Uncharacterized protein</fullName>
    </submittedName>
</protein>
<name>W2CEB1_9BACT</name>
<evidence type="ECO:0000313" key="3">
    <source>
        <dbReference type="Proteomes" id="UP000018872"/>
    </source>
</evidence>
<proteinExistence type="predicted"/>
<evidence type="ECO:0000313" key="2">
    <source>
        <dbReference type="EMBL" id="ETK04802.1"/>
    </source>
</evidence>
<dbReference type="AlphaFoldDB" id="W2CEB1"/>